<accession>M7N4H0</accession>
<evidence type="ECO:0000313" key="3">
    <source>
        <dbReference type="Proteomes" id="UP000011910"/>
    </source>
</evidence>
<proteinExistence type="predicted"/>
<gene>
    <name evidence="2" type="ORF">ADICEAN_01249</name>
</gene>
<dbReference type="EMBL" id="AODQ01000022">
    <property type="protein sequence ID" value="EMR03568.1"/>
    <property type="molecule type" value="Genomic_DNA"/>
</dbReference>
<dbReference type="OrthoDB" id="9813254at2"/>
<dbReference type="RefSeq" id="WP_009194649.1">
    <property type="nucleotide sequence ID" value="NZ_AODQ01000022.1"/>
</dbReference>
<reference evidence="2 3" key="1">
    <citation type="journal article" date="2013" name="Genome Announc.">
        <title>Draft Genome Sequence of Cesiribacter andamanensis Strain AMV16T, Isolated from a Soil Sample from a Mud Volcano in the Andaman Islands, India.</title>
        <authorList>
            <person name="Shivaji S."/>
            <person name="Ara S."/>
            <person name="Begum Z."/>
            <person name="Srinivas T.N."/>
            <person name="Singh A."/>
            <person name="Kumar Pinnaka A."/>
        </authorList>
    </citation>
    <scope>NUCLEOTIDE SEQUENCE [LARGE SCALE GENOMIC DNA]</scope>
    <source>
        <strain evidence="2 3">AMV16</strain>
    </source>
</reference>
<dbReference type="InterPro" id="IPR011990">
    <property type="entry name" value="TPR-like_helical_dom_sf"/>
</dbReference>
<dbReference type="eggNOG" id="COG4783">
    <property type="taxonomic scope" value="Bacteria"/>
</dbReference>
<dbReference type="Proteomes" id="UP000011910">
    <property type="component" value="Unassembled WGS sequence"/>
</dbReference>
<dbReference type="AlphaFoldDB" id="M7N4H0"/>
<name>M7N4H0_9BACT</name>
<evidence type="ECO:0000256" key="1">
    <source>
        <dbReference type="SAM" id="SignalP"/>
    </source>
</evidence>
<feature type="chain" id="PRO_5004081655" evidence="1">
    <location>
        <begin position="22"/>
        <end position="378"/>
    </location>
</feature>
<sequence length="378" mass="44017">MRYLPAVVLVLLMLCPPWVQAQTPYSLLQDKAALDRVEQITHLIYSAEHGRALQELEALKAQVPATHPVYPLLKALNIYYQQAPMHTGSAGFGEFVQLLQQTKQQSESYLKRGQDHTLITFLTLTAHSLLTRYHAEKGDYMAAIGEAKPTYGYMKQGFGLREKYSEFNFPVGVYNYYRVKYPELHPVYKPFMWLFQEGNKELGLQQMEQSVRQNVFTRAEAAIFLVHIYLYYENQPQKALQSIQYLYQTYPNNRFVRLQLAETLVAARRYQQAAPHVQYLLQQPDPYYRMAGELFSGMLQEKQEANYPLARQHYQQALRLAEPLNYVADTYRSMAHAGLARYYEASQQKELAKASWQQALKLASYEYPVKQEAKKHLR</sequence>
<comment type="caution">
    <text evidence="2">The sequence shown here is derived from an EMBL/GenBank/DDBJ whole genome shotgun (WGS) entry which is preliminary data.</text>
</comment>
<dbReference type="SUPFAM" id="SSF48452">
    <property type="entry name" value="TPR-like"/>
    <property type="match status" value="1"/>
</dbReference>
<dbReference type="STRING" id="1279009.ADICEAN_01249"/>
<feature type="signal peptide" evidence="1">
    <location>
        <begin position="1"/>
        <end position="21"/>
    </location>
</feature>
<protein>
    <submittedName>
        <fullName evidence="2">Putative ATPase</fullName>
    </submittedName>
</protein>
<organism evidence="2 3">
    <name type="scientific">Cesiribacter andamanensis AMV16</name>
    <dbReference type="NCBI Taxonomy" id="1279009"/>
    <lineage>
        <taxon>Bacteria</taxon>
        <taxon>Pseudomonadati</taxon>
        <taxon>Bacteroidota</taxon>
        <taxon>Cytophagia</taxon>
        <taxon>Cytophagales</taxon>
        <taxon>Cesiribacteraceae</taxon>
        <taxon>Cesiribacter</taxon>
    </lineage>
</organism>
<dbReference type="Gene3D" id="1.25.40.10">
    <property type="entry name" value="Tetratricopeptide repeat domain"/>
    <property type="match status" value="1"/>
</dbReference>
<keyword evidence="3" id="KW-1185">Reference proteome</keyword>
<evidence type="ECO:0000313" key="2">
    <source>
        <dbReference type="EMBL" id="EMR03568.1"/>
    </source>
</evidence>
<keyword evidence="1" id="KW-0732">Signal</keyword>